<feature type="chain" id="PRO_5022957050" evidence="7">
    <location>
        <begin position="24"/>
        <end position="1092"/>
    </location>
</feature>
<keyword evidence="4" id="KW-0812">Transmembrane</keyword>
<dbReference type="AlphaFoldDB" id="A0A5B8VAN2"/>
<gene>
    <name evidence="9" type="ORF">FRZ67_10780</name>
</gene>
<dbReference type="KEGG" id="pgin:FRZ67_10780"/>
<dbReference type="InterPro" id="IPR057601">
    <property type="entry name" value="Oar-like_b-barrel"/>
</dbReference>
<evidence type="ECO:0000256" key="1">
    <source>
        <dbReference type="ARBA" id="ARBA00004571"/>
    </source>
</evidence>
<dbReference type="RefSeq" id="WP_147189563.1">
    <property type="nucleotide sequence ID" value="NZ_CP042435.1"/>
</dbReference>
<feature type="domain" description="TonB-dependent transporter Oar-like beta-barrel" evidence="8">
    <location>
        <begin position="237"/>
        <end position="1019"/>
    </location>
</feature>
<keyword evidence="9" id="KW-0675">Receptor</keyword>
<dbReference type="SUPFAM" id="SSF49464">
    <property type="entry name" value="Carboxypeptidase regulatory domain-like"/>
    <property type="match status" value="1"/>
</dbReference>
<dbReference type="EMBL" id="CP042435">
    <property type="protein sequence ID" value="QEC67756.1"/>
    <property type="molecule type" value="Genomic_DNA"/>
</dbReference>
<dbReference type="InterPro" id="IPR039426">
    <property type="entry name" value="TonB-dep_rcpt-like"/>
</dbReference>
<dbReference type="Gene3D" id="2.40.170.20">
    <property type="entry name" value="TonB-dependent receptor, beta-barrel domain"/>
    <property type="match status" value="1"/>
</dbReference>
<evidence type="ECO:0000259" key="8">
    <source>
        <dbReference type="Pfam" id="PF25183"/>
    </source>
</evidence>
<dbReference type="InterPro" id="IPR036942">
    <property type="entry name" value="Beta-barrel_TonB_sf"/>
</dbReference>
<evidence type="ECO:0000256" key="2">
    <source>
        <dbReference type="ARBA" id="ARBA00022448"/>
    </source>
</evidence>
<name>A0A5B8VAN2_9BACT</name>
<dbReference type="PANTHER" id="PTHR30069:SF46">
    <property type="entry name" value="OAR PROTEIN"/>
    <property type="match status" value="1"/>
</dbReference>
<feature type="signal peptide" evidence="7">
    <location>
        <begin position="1"/>
        <end position="23"/>
    </location>
</feature>
<keyword evidence="5" id="KW-0472">Membrane</keyword>
<dbReference type="GO" id="GO:0044718">
    <property type="term" value="P:siderophore transmembrane transport"/>
    <property type="evidence" value="ECO:0007669"/>
    <property type="project" value="TreeGrafter"/>
</dbReference>
<keyword evidence="2" id="KW-0813">Transport</keyword>
<dbReference type="InterPro" id="IPR008969">
    <property type="entry name" value="CarboxyPept-like_regulatory"/>
</dbReference>
<proteinExistence type="predicted"/>
<dbReference type="Gene3D" id="2.60.40.1120">
    <property type="entry name" value="Carboxypeptidase-like, regulatory domain"/>
    <property type="match status" value="1"/>
</dbReference>
<dbReference type="Pfam" id="PF13620">
    <property type="entry name" value="CarboxypepD_reg"/>
    <property type="match status" value="1"/>
</dbReference>
<dbReference type="PANTHER" id="PTHR30069">
    <property type="entry name" value="TONB-DEPENDENT OUTER MEMBRANE RECEPTOR"/>
    <property type="match status" value="1"/>
</dbReference>
<reference evidence="9 10" key="1">
    <citation type="journal article" date="2016" name="Int. J. Syst. Evol. Microbiol.">
        <title>Panacibacter ginsenosidivorans gen. nov., sp. nov., with ginsenoside converting activity isolated from soil of a ginseng field.</title>
        <authorList>
            <person name="Siddiqi M.Z."/>
            <person name="Muhammad Shafi S."/>
            <person name="Choi K.D."/>
            <person name="Im W.T."/>
        </authorList>
    </citation>
    <scope>NUCLEOTIDE SEQUENCE [LARGE SCALE GENOMIC DNA]</scope>
    <source>
        <strain evidence="9 10">Gsoil1550</strain>
    </source>
</reference>
<evidence type="ECO:0000256" key="7">
    <source>
        <dbReference type="SAM" id="SignalP"/>
    </source>
</evidence>
<evidence type="ECO:0000256" key="6">
    <source>
        <dbReference type="ARBA" id="ARBA00023237"/>
    </source>
</evidence>
<keyword evidence="6" id="KW-0998">Cell outer membrane</keyword>
<evidence type="ECO:0000256" key="5">
    <source>
        <dbReference type="ARBA" id="ARBA00023136"/>
    </source>
</evidence>
<keyword evidence="3" id="KW-1134">Transmembrane beta strand</keyword>
<organism evidence="9 10">
    <name type="scientific">Panacibacter ginsenosidivorans</name>
    <dbReference type="NCBI Taxonomy" id="1813871"/>
    <lineage>
        <taxon>Bacteria</taxon>
        <taxon>Pseudomonadati</taxon>
        <taxon>Bacteroidota</taxon>
        <taxon>Chitinophagia</taxon>
        <taxon>Chitinophagales</taxon>
        <taxon>Chitinophagaceae</taxon>
        <taxon>Panacibacter</taxon>
    </lineage>
</organism>
<sequence>MSKYLISFCSIIFLLSISTILTAQETTSDIIGTIISDQKPVVGATVTALHVPTGTVYATTTRADGRYNLPNLKIGGPYTITVTFIGYKEEKQENISLLLGQEYKADFVLVSSANTLTEVVVSSISQNKIFNNSRTGSQEIISRSQLERLPTINRSLQDFTKLTPSANGLSFGGRNGSFNNLTVDGANFNNAFGLSGTLGGQTNSQPISLDAIEQIQVNISPYDVRQGGFSGAGINSVTRSGTNVFKGSVYTYLKGPNTQGYRVGTVKVPNQDFSYNLRGFSFGGPVIKNKLFFFISGEQERVTAPATSYIASDAAHAPNASSVSLANADTLNQLKQFLIDKYGYDPGSFQGYSYDTYSDKITAKIDWNINRNNTFTIKYNYLKSYRDIAASNSGAPGGNRQPGSTSLPFSGSGYRINNNFNILIAELNTRFGNRSSNKLQFGYTALRDFRASLAGGDFPLVDIMNGQGQTYTSFGYEPFTYNNLLNTDIYQLSDIFTMYKGSHEITIGTQNYFKKFKNGFAPNYEGVYRFNTLTDFYNSANNGLANAVSYNLQYAVTKDGSFPFAEIGSTELGLFAQDKWRIGTHFTFTYGLRVDVPIFQDKFESNPYAKDLVFRDGKKYDVGQKPATNPLISPRAGFNWDVTGDQKTQLRGGIGLFSGPPPFVWISNQASNNGVQFGSFSTTGVAFNNDINAYRPNATAENVAYNLVFTDKDFKYPQALKASLAVDRKLPGNIVATLEATYSKDINGVYFQNVNLPSTGVAFNGSDPRLRYDSTKLYGGKPTATVTNPNISNAILMTNSNKGYAYNVTLQLQKTLRNFYFSAAYTLNKSKTLNDGGSIAASMWRDRPVMGDPNAEELGYANFYQPHRFIGSASYRKEYAKHFATSVGIIFEAAPAGVGSYTYSGDANNDGTGGNNDLIYIPKDQTDIVLVPVNTGGGTITDTRTAAQIWAQLNNFINQDPYLSKHRGEVAQRNAAVLPNFHRLDINITQDIYFFTGSKKDTKHTLRLSLDIINAGNLFNKNWGVVKNFTSTSFLKYEGLVPSTDVDNAGRPRFSFPYLDPANQIPVVNSYIDNTSILSRWQMQFGIRYLFN</sequence>
<evidence type="ECO:0000313" key="9">
    <source>
        <dbReference type="EMBL" id="QEC67756.1"/>
    </source>
</evidence>
<keyword evidence="10" id="KW-1185">Reference proteome</keyword>
<dbReference type="GO" id="GO:0015344">
    <property type="term" value="F:siderophore uptake transmembrane transporter activity"/>
    <property type="evidence" value="ECO:0007669"/>
    <property type="project" value="TreeGrafter"/>
</dbReference>
<keyword evidence="7" id="KW-0732">Signal</keyword>
<evidence type="ECO:0000256" key="3">
    <source>
        <dbReference type="ARBA" id="ARBA00022452"/>
    </source>
</evidence>
<dbReference type="Proteomes" id="UP000321533">
    <property type="component" value="Chromosome"/>
</dbReference>
<accession>A0A5B8VAN2</accession>
<evidence type="ECO:0000313" key="10">
    <source>
        <dbReference type="Proteomes" id="UP000321533"/>
    </source>
</evidence>
<protein>
    <submittedName>
        <fullName evidence="9">TonB-dependent receptor</fullName>
    </submittedName>
</protein>
<dbReference type="OrthoDB" id="9768147at2"/>
<dbReference type="Pfam" id="PF25183">
    <property type="entry name" value="OMP_b-brl_4"/>
    <property type="match status" value="1"/>
</dbReference>
<dbReference type="GO" id="GO:0009279">
    <property type="term" value="C:cell outer membrane"/>
    <property type="evidence" value="ECO:0007669"/>
    <property type="project" value="UniProtKB-SubCell"/>
</dbReference>
<comment type="subcellular location">
    <subcellularLocation>
        <location evidence="1">Cell outer membrane</location>
        <topology evidence="1">Multi-pass membrane protein</topology>
    </subcellularLocation>
</comment>
<dbReference type="SUPFAM" id="SSF56935">
    <property type="entry name" value="Porins"/>
    <property type="match status" value="1"/>
</dbReference>
<evidence type="ECO:0000256" key="4">
    <source>
        <dbReference type="ARBA" id="ARBA00022692"/>
    </source>
</evidence>